<dbReference type="GO" id="GO:0003735">
    <property type="term" value="F:structural constituent of ribosome"/>
    <property type="evidence" value="ECO:0007669"/>
    <property type="project" value="InterPro"/>
</dbReference>
<dbReference type="Gene3D" id="3.30.230.10">
    <property type="match status" value="1"/>
</dbReference>
<dbReference type="STRING" id="930991.A0A0D0EBK6"/>
<comment type="similarity">
    <text evidence="1">Belongs to the universal ribosomal protein uS9 family.</text>
</comment>
<gene>
    <name evidence="4" type="ORF">PAXRUDRAFT_824557</name>
</gene>
<evidence type="ECO:0000313" key="4">
    <source>
        <dbReference type="EMBL" id="KIK97785.1"/>
    </source>
</evidence>
<keyword evidence="3" id="KW-0687">Ribonucleoprotein</keyword>
<sequence length="352" mass="38662">MATRMYAANVLFMSTRMLRCRRVPLRTFATTATTAQHFVPPASLETLEQGVDTLKIQRPPSPTFYTTRPDYYDTVSALQDAIRASRTALKAHHLLPLPPFALRALPPPDPAWASKIEMGANLDGQLSASMYRQLMVLLKELEVYHRIANVAGVGELEQVLGDLISGFESSKGIEARKRRLLKQEMMGKKAKLDEHGRSYTVGRRKTSAARVWMIEINQPKRGGGEAAIESTSTFLSPSSAMAPPPSTTSVLINSAPLSNYFPLPADRERILRPLKLSGLLGAYNVFGLVRGGGTSGQSGALALAIAKGCVAHMPGVEPILKKAKLLRRDPRMVERKKTGLAKSRKAYTWVKR</sequence>
<dbReference type="GO" id="GO:0006412">
    <property type="term" value="P:translation"/>
    <property type="evidence" value="ECO:0007669"/>
    <property type="project" value="InterPro"/>
</dbReference>
<evidence type="ECO:0008006" key="6">
    <source>
        <dbReference type="Google" id="ProtNLM"/>
    </source>
</evidence>
<evidence type="ECO:0000256" key="1">
    <source>
        <dbReference type="ARBA" id="ARBA00005251"/>
    </source>
</evidence>
<dbReference type="SUPFAM" id="SSF54211">
    <property type="entry name" value="Ribosomal protein S5 domain 2-like"/>
    <property type="match status" value="1"/>
</dbReference>
<dbReference type="AlphaFoldDB" id="A0A0D0EBK6"/>
<accession>A0A0D0EBK6</accession>
<evidence type="ECO:0000256" key="3">
    <source>
        <dbReference type="ARBA" id="ARBA00023274"/>
    </source>
</evidence>
<dbReference type="OrthoDB" id="10254627at2759"/>
<dbReference type="InterPro" id="IPR000754">
    <property type="entry name" value="Ribosomal_uS9"/>
</dbReference>
<dbReference type="InterPro" id="IPR020568">
    <property type="entry name" value="Ribosomal_Su5_D2-typ_SF"/>
</dbReference>
<evidence type="ECO:0000256" key="2">
    <source>
        <dbReference type="ARBA" id="ARBA00022980"/>
    </source>
</evidence>
<dbReference type="EMBL" id="KN824920">
    <property type="protein sequence ID" value="KIK97785.1"/>
    <property type="molecule type" value="Genomic_DNA"/>
</dbReference>
<dbReference type="Pfam" id="PF00380">
    <property type="entry name" value="Ribosomal_S9"/>
    <property type="match status" value="1"/>
</dbReference>
<dbReference type="Proteomes" id="UP000054538">
    <property type="component" value="Unassembled WGS sequence"/>
</dbReference>
<keyword evidence="2" id="KW-0689">Ribosomal protein</keyword>
<name>A0A0D0EBK6_9AGAM</name>
<organism evidence="4 5">
    <name type="scientific">Paxillus rubicundulus Ve08.2h10</name>
    <dbReference type="NCBI Taxonomy" id="930991"/>
    <lineage>
        <taxon>Eukaryota</taxon>
        <taxon>Fungi</taxon>
        <taxon>Dikarya</taxon>
        <taxon>Basidiomycota</taxon>
        <taxon>Agaricomycotina</taxon>
        <taxon>Agaricomycetes</taxon>
        <taxon>Agaricomycetidae</taxon>
        <taxon>Boletales</taxon>
        <taxon>Paxilineae</taxon>
        <taxon>Paxillaceae</taxon>
        <taxon>Paxillus</taxon>
    </lineage>
</organism>
<keyword evidence="5" id="KW-1185">Reference proteome</keyword>
<dbReference type="GO" id="GO:0003723">
    <property type="term" value="F:RNA binding"/>
    <property type="evidence" value="ECO:0007669"/>
    <property type="project" value="TreeGrafter"/>
</dbReference>
<dbReference type="PANTHER" id="PTHR21569:SF1">
    <property type="entry name" value="SMALL RIBOSOMAL SUBUNIT PROTEIN US9M"/>
    <property type="match status" value="1"/>
</dbReference>
<evidence type="ECO:0000313" key="5">
    <source>
        <dbReference type="Proteomes" id="UP000054538"/>
    </source>
</evidence>
<reference evidence="5" key="2">
    <citation type="submission" date="2015-01" db="EMBL/GenBank/DDBJ databases">
        <title>Evolutionary Origins and Diversification of the Mycorrhizal Mutualists.</title>
        <authorList>
            <consortium name="DOE Joint Genome Institute"/>
            <consortium name="Mycorrhizal Genomics Consortium"/>
            <person name="Kohler A."/>
            <person name="Kuo A."/>
            <person name="Nagy L.G."/>
            <person name="Floudas D."/>
            <person name="Copeland A."/>
            <person name="Barry K.W."/>
            <person name="Cichocki N."/>
            <person name="Veneault-Fourrey C."/>
            <person name="LaButti K."/>
            <person name="Lindquist E.A."/>
            <person name="Lipzen A."/>
            <person name="Lundell T."/>
            <person name="Morin E."/>
            <person name="Murat C."/>
            <person name="Riley R."/>
            <person name="Ohm R."/>
            <person name="Sun H."/>
            <person name="Tunlid A."/>
            <person name="Henrissat B."/>
            <person name="Grigoriev I.V."/>
            <person name="Hibbett D.S."/>
            <person name="Martin F."/>
        </authorList>
    </citation>
    <scope>NUCLEOTIDE SEQUENCE [LARGE SCALE GENOMIC DNA]</scope>
    <source>
        <strain evidence="5">Ve08.2h10</strain>
    </source>
</reference>
<protein>
    <recommendedName>
        <fullName evidence="6">Ribosomal protein S5 domain 2-like protein</fullName>
    </recommendedName>
</protein>
<proteinExistence type="inferred from homology"/>
<reference evidence="4 5" key="1">
    <citation type="submission" date="2014-04" db="EMBL/GenBank/DDBJ databases">
        <authorList>
            <consortium name="DOE Joint Genome Institute"/>
            <person name="Kuo A."/>
            <person name="Kohler A."/>
            <person name="Jargeat P."/>
            <person name="Nagy L.G."/>
            <person name="Floudas D."/>
            <person name="Copeland A."/>
            <person name="Barry K.W."/>
            <person name="Cichocki N."/>
            <person name="Veneault-Fourrey C."/>
            <person name="LaButti K."/>
            <person name="Lindquist E.A."/>
            <person name="Lipzen A."/>
            <person name="Lundell T."/>
            <person name="Morin E."/>
            <person name="Murat C."/>
            <person name="Sun H."/>
            <person name="Tunlid A."/>
            <person name="Henrissat B."/>
            <person name="Grigoriev I.V."/>
            <person name="Hibbett D.S."/>
            <person name="Martin F."/>
            <person name="Nordberg H.P."/>
            <person name="Cantor M.N."/>
            <person name="Hua S.X."/>
        </authorList>
    </citation>
    <scope>NUCLEOTIDE SEQUENCE [LARGE SCALE GENOMIC DNA]</scope>
    <source>
        <strain evidence="4 5">Ve08.2h10</strain>
    </source>
</reference>
<dbReference type="PANTHER" id="PTHR21569">
    <property type="entry name" value="RIBOSOMAL PROTEIN S9"/>
    <property type="match status" value="1"/>
</dbReference>
<dbReference type="InterPro" id="IPR014721">
    <property type="entry name" value="Ribsml_uS5_D2-typ_fold_subgr"/>
</dbReference>
<dbReference type="HOGENOM" id="CLU_036531_1_0_1"/>
<dbReference type="GO" id="GO:0005763">
    <property type="term" value="C:mitochondrial small ribosomal subunit"/>
    <property type="evidence" value="ECO:0007669"/>
    <property type="project" value="TreeGrafter"/>
</dbReference>
<dbReference type="InParanoid" id="A0A0D0EBK6"/>